<feature type="domain" description="Neprosin PEP catalytic" evidence="1">
    <location>
        <begin position="1"/>
        <end position="229"/>
    </location>
</feature>
<proteinExistence type="predicted"/>
<dbReference type="Proteomes" id="UP000327157">
    <property type="component" value="Unassembled WGS sequence"/>
</dbReference>
<dbReference type="Pfam" id="PF03080">
    <property type="entry name" value="Neprosin"/>
    <property type="match status" value="1"/>
</dbReference>
<dbReference type="EMBL" id="SMOL01000043">
    <property type="protein sequence ID" value="KAB2634608.1"/>
    <property type="molecule type" value="Genomic_DNA"/>
</dbReference>
<dbReference type="InterPro" id="IPR004314">
    <property type="entry name" value="Neprosin"/>
</dbReference>
<dbReference type="PANTHER" id="PTHR31589:SF232">
    <property type="entry name" value="NEPROSIN DOMAIN-CONTAINING PROTEIN"/>
    <property type="match status" value="1"/>
</dbReference>
<reference evidence="2 3" key="1">
    <citation type="submission" date="2019-09" db="EMBL/GenBank/DDBJ databases">
        <authorList>
            <person name="Ou C."/>
        </authorList>
    </citation>
    <scope>NUCLEOTIDE SEQUENCE [LARGE SCALE GENOMIC DNA]</scope>
    <source>
        <strain evidence="2">S2</strain>
        <tissue evidence="2">Leaf</tissue>
    </source>
</reference>
<evidence type="ECO:0000313" key="2">
    <source>
        <dbReference type="EMBL" id="KAB2634608.1"/>
    </source>
</evidence>
<protein>
    <recommendedName>
        <fullName evidence="1">Neprosin PEP catalytic domain-containing protein</fullName>
    </recommendedName>
</protein>
<accession>A0A5N5I4D5</accession>
<dbReference type="Gene3D" id="3.90.1320.10">
    <property type="entry name" value="Outer-capsid protein sigma 3, large lobe"/>
    <property type="match status" value="1"/>
</dbReference>
<organism evidence="2 3">
    <name type="scientific">Pyrus ussuriensis x Pyrus communis</name>
    <dbReference type="NCBI Taxonomy" id="2448454"/>
    <lineage>
        <taxon>Eukaryota</taxon>
        <taxon>Viridiplantae</taxon>
        <taxon>Streptophyta</taxon>
        <taxon>Embryophyta</taxon>
        <taxon>Tracheophyta</taxon>
        <taxon>Spermatophyta</taxon>
        <taxon>Magnoliopsida</taxon>
        <taxon>eudicotyledons</taxon>
        <taxon>Gunneridae</taxon>
        <taxon>Pentapetalae</taxon>
        <taxon>rosids</taxon>
        <taxon>fabids</taxon>
        <taxon>Rosales</taxon>
        <taxon>Rosaceae</taxon>
        <taxon>Amygdaloideae</taxon>
        <taxon>Maleae</taxon>
        <taxon>Pyrus</taxon>
    </lineage>
</organism>
<evidence type="ECO:0000313" key="3">
    <source>
        <dbReference type="Proteomes" id="UP000327157"/>
    </source>
</evidence>
<dbReference type="PROSITE" id="PS52045">
    <property type="entry name" value="NEPROSIN_PEP_CD"/>
    <property type="match status" value="1"/>
</dbReference>
<reference evidence="2 3" key="2">
    <citation type="submission" date="2019-11" db="EMBL/GenBank/DDBJ databases">
        <title>A de novo genome assembly of a pear dwarfing rootstock.</title>
        <authorList>
            <person name="Wang F."/>
            <person name="Wang J."/>
            <person name="Li S."/>
            <person name="Zhang Y."/>
            <person name="Fang M."/>
            <person name="Ma L."/>
            <person name="Zhao Y."/>
            <person name="Jiang S."/>
        </authorList>
    </citation>
    <scope>NUCLEOTIDE SEQUENCE [LARGE SCALE GENOMIC DNA]</scope>
    <source>
        <strain evidence="2">S2</strain>
        <tissue evidence="2">Leaf</tissue>
    </source>
</reference>
<dbReference type="InterPro" id="IPR053168">
    <property type="entry name" value="Glutamic_endopeptidase"/>
</dbReference>
<name>A0A5N5I4D5_9ROSA</name>
<evidence type="ECO:0000259" key="1">
    <source>
        <dbReference type="PROSITE" id="PS52045"/>
    </source>
</evidence>
<comment type="caution">
    <text evidence="2">The sequence shown here is derived from an EMBL/GenBank/DDBJ whole genome shotgun (WGS) entry which is preliminary data.</text>
</comment>
<gene>
    <name evidence="2" type="ORF">D8674_038083</name>
</gene>
<sequence>MFRNNGCHNPLLLTFIFFYGPQTQPINNKLTYTKMSQVSPSISGDNLTRLYTYWTVNNGNIGCFNLLCAGFVQVDQTVYPGIRLAPVSIVGGKTYETKFTIYQDPHSQNWWFTLSDKNITVGYWPKEIFTNLRNGADEVGWGETAMSGNTLSPPVGSGRYPDENISHAAYFRSLHYMRAWLKELTPTPTDPVREYIGPSGCYGIQNDKDTGSAYWGCRFTYGGPGCDCGH</sequence>
<keyword evidence="3" id="KW-1185">Reference proteome</keyword>
<dbReference type="AlphaFoldDB" id="A0A5N5I4D5"/>
<dbReference type="OrthoDB" id="1166161at2759"/>
<dbReference type="PANTHER" id="PTHR31589">
    <property type="entry name" value="PROTEIN, PUTATIVE (DUF239)-RELATED-RELATED"/>
    <property type="match status" value="1"/>
</dbReference>